<organism evidence="1 2">
    <name type="scientific">Endocarpon pusillum</name>
    <dbReference type="NCBI Taxonomy" id="364733"/>
    <lineage>
        <taxon>Eukaryota</taxon>
        <taxon>Fungi</taxon>
        <taxon>Dikarya</taxon>
        <taxon>Ascomycota</taxon>
        <taxon>Pezizomycotina</taxon>
        <taxon>Eurotiomycetes</taxon>
        <taxon>Chaetothyriomycetidae</taxon>
        <taxon>Verrucariales</taxon>
        <taxon>Verrucariaceae</taxon>
        <taxon>Endocarpon</taxon>
    </lineage>
</organism>
<reference evidence="1" key="1">
    <citation type="submission" date="2020-02" db="EMBL/GenBank/DDBJ databases">
        <authorList>
            <person name="Palmer J.M."/>
        </authorList>
    </citation>
    <scope>NUCLEOTIDE SEQUENCE</scope>
    <source>
        <strain evidence="1">EPUS1.4</strain>
        <tissue evidence="1">Thallus</tissue>
    </source>
</reference>
<comment type="caution">
    <text evidence="1">The sequence shown here is derived from an EMBL/GenBank/DDBJ whole genome shotgun (WGS) entry which is preliminary data.</text>
</comment>
<name>A0A8H7E0G9_9EURO</name>
<proteinExistence type="predicted"/>
<gene>
    <name evidence="1" type="ORF">GJ744_012311</name>
</gene>
<evidence type="ECO:0000313" key="1">
    <source>
        <dbReference type="EMBL" id="KAF7506064.1"/>
    </source>
</evidence>
<dbReference type="Proteomes" id="UP000606974">
    <property type="component" value="Unassembled WGS sequence"/>
</dbReference>
<dbReference type="AlphaFoldDB" id="A0A8H7E0G9"/>
<protein>
    <submittedName>
        <fullName evidence="1">Uncharacterized protein</fullName>
    </submittedName>
</protein>
<dbReference type="EMBL" id="JAACFV010000095">
    <property type="protein sequence ID" value="KAF7506064.1"/>
    <property type="molecule type" value="Genomic_DNA"/>
</dbReference>
<sequence length="243" mass="26959">MTRISSGKPPCVLQVYIPMVLECSSPKLRRGVTAVVGQSVDDELLHNVEHGGLPPARTRFSKNMADALEESPSSSQSSMIQSDKSKIVAVEYVQLYEDPNPHLEVRCIVRNALTGEDIRHAVAEFWLEGNDMLGGLRRLWCVRIVNDNTSQPIEDEVDQIDGTSLQFSYTAAVVSGVDDIPEEWPVEVKDSVARLAVYREDGSAIISLTKLVGGSRQSVLKYLKDCKPGNLWKPYMDEEPQVT</sequence>
<evidence type="ECO:0000313" key="2">
    <source>
        <dbReference type="Proteomes" id="UP000606974"/>
    </source>
</evidence>
<accession>A0A8H7E0G9</accession>
<keyword evidence="2" id="KW-1185">Reference proteome</keyword>